<evidence type="ECO:0000256" key="2">
    <source>
        <dbReference type="ARBA" id="ARBA00008834"/>
    </source>
</evidence>
<evidence type="ECO:0000256" key="6">
    <source>
        <dbReference type="ARBA" id="ARBA00023180"/>
    </source>
</evidence>
<dbReference type="Pfam" id="PF00295">
    <property type="entry name" value="Glyco_hydro_28"/>
    <property type="match status" value="1"/>
</dbReference>
<dbReference type="GO" id="GO:0005975">
    <property type="term" value="P:carbohydrate metabolic process"/>
    <property type="evidence" value="ECO:0007669"/>
    <property type="project" value="InterPro"/>
</dbReference>
<feature type="chain" id="PRO_5025507414" evidence="10">
    <location>
        <begin position="18"/>
        <end position="412"/>
    </location>
</feature>
<keyword evidence="12" id="KW-1185">Reference proteome</keyword>
<sequence length="412" mass="44965">MGTLKVLLLLVVQAVLAITLFVDVTTAGKTCEVASKGNSGDDTDAILSAFKSCGQNGRIVFGNQVYYVKRVMNTTGLRNVQIELRGKILARINHCLFADTTYWLEQSQPIGYQNMSTVWWLGGDNITFDGFGTGTIDGNGQVWYDLVKGYSNYPRRPMGLTIVNTTNSIFRGLRFVQSQMWTMTILRSQNVLLTDIFVNSTSRSRSPARNTDGADTLFVNNITFRGWKVINGDDGISLKANSSNVLIEDCDFYGLGFALGSIGQYKGIFEHIENVTVRGIRYFGTQWPAYIKTWTGVAKGYPPNGGGGGFGFSNVTVTRAYGAFQIGQCTHFRDGGQDGDCDTSRFQIRDIRVSDIKGTITKDSVASLKCSASAPCSGLSFSNISLKRESGASIQKYSCANVVDPKGFNCGL</sequence>
<organism evidence="11 12">
    <name type="scientific">Microthyrium microscopicum</name>
    <dbReference type="NCBI Taxonomy" id="703497"/>
    <lineage>
        <taxon>Eukaryota</taxon>
        <taxon>Fungi</taxon>
        <taxon>Dikarya</taxon>
        <taxon>Ascomycota</taxon>
        <taxon>Pezizomycotina</taxon>
        <taxon>Dothideomycetes</taxon>
        <taxon>Dothideomycetes incertae sedis</taxon>
        <taxon>Microthyriales</taxon>
        <taxon>Microthyriaceae</taxon>
        <taxon>Microthyrium</taxon>
    </lineage>
</organism>
<dbReference type="GO" id="GO:0004650">
    <property type="term" value="F:polygalacturonase activity"/>
    <property type="evidence" value="ECO:0007669"/>
    <property type="project" value="InterPro"/>
</dbReference>
<evidence type="ECO:0000313" key="11">
    <source>
        <dbReference type="EMBL" id="KAF2669977.1"/>
    </source>
</evidence>
<dbReference type="AlphaFoldDB" id="A0A6A6UER1"/>
<keyword evidence="4 10" id="KW-0732">Signal</keyword>
<evidence type="ECO:0000256" key="4">
    <source>
        <dbReference type="ARBA" id="ARBA00022729"/>
    </source>
</evidence>
<evidence type="ECO:0000256" key="7">
    <source>
        <dbReference type="ARBA" id="ARBA00023295"/>
    </source>
</evidence>
<feature type="signal peptide" evidence="10">
    <location>
        <begin position="1"/>
        <end position="17"/>
    </location>
</feature>
<evidence type="ECO:0000256" key="8">
    <source>
        <dbReference type="ARBA" id="ARBA00023316"/>
    </source>
</evidence>
<dbReference type="PANTHER" id="PTHR31736:SF8">
    <property type="entry name" value="PUTATIVE (AFU_ORTHOLOGUE AFUA_7G06410)-RELATED"/>
    <property type="match status" value="1"/>
</dbReference>
<name>A0A6A6UER1_9PEZI</name>
<accession>A0A6A6UER1</accession>
<dbReference type="Proteomes" id="UP000799302">
    <property type="component" value="Unassembled WGS sequence"/>
</dbReference>
<evidence type="ECO:0000256" key="5">
    <source>
        <dbReference type="ARBA" id="ARBA00022801"/>
    </source>
</evidence>
<comment type="similarity">
    <text evidence="2 9">Belongs to the glycosyl hydrolase 28 family.</text>
</comment>
<reference evidence="11" key="1">
    <citation type="journal article" date="2020" name="Stud. Mycol.">
        <title>101 Dothideomycetes genomes: a test case for predicting lifestyles and emergence of pathogens.</title>
        <authorList>
            <person name="Haridas S."/>
            <person name="Albert R."/>
            <person name="Binder M."/>
            <person name="Bloem J."/>
            <person name="Labutti K."/>
            <person name="Salamov A."/>
            <person name="Andreopoulos B."/>
            <person name="Baker S."/>
            <person name="Barry K."/>
            <person name="Bills G."/>
            <person name="Bluhm B."/>
            <person name="Cannon C."/>
            <person name="Castanera R."/>
            <person name="Culley D."/>
            <person name="Daum C."/>
            <person name="Ezra D."/>
            <person name="Gonzalez J."/>
            <person name="Henrissat B."/>
            <person name="Kuo A."/>
            <person name="Liang C."/>
            <person name="Lipzen A."/>
            <person name="Lutzoni F."/>
            <person name="Magnuson J."/>
            <person name="Mondo S."/>
            <person name="Nolan M."/>
            <person name="Ohm R."/>
            <person name="Pangilinan J."/>
            <person name="Park H.-J."/>
            <person name="Ramirez L."/>
            <person name="Alfaro M."/>
            <person name="Sun H."/>
            <person name="Tritt A."/>
            <person name="Yoshinaga Y."/>
            <person name="Zwiers L.-H."/>
            <person name="Turgeon B."/>
            <person name="Goodwin S."/>
            <person name="Spatafora J."/>
            <person name="Crous P."/>
            <person name="Grigoriev I."/>
        </authorList>
    </citation>
    <scope>NUCLEOTIDE SEQUENCE</scope>
    <source>
        <strain evidence="11">CBS 115976</strain>
    </source>
</reference>
<dbReference type="PANTHER" id="PTHR31736">
    <property type="match status" value="1"/>
</dbReference>
<evidence type="ECO:0000256" key="9">
    <source>
        <dbReference type="RuleBase" id="RU361169"/>
    </source>
</evidence>
<keyword evidence="5 9" id="KW-0378">Hydrolase</keyword>
<dbReference type="GO" id="GO:0005576">
    <property type="term" value="C:extracellular region"/>
    <property type="evidence" value="ECO:0007669"/>
    <property type="project" value="UniProtKB-SubCell"/>
</dbReference>
<gene>
    <name evidence="11" type="ORF">BT63DRAFT_469555</name>
</gene>
<evidence type="ECO:0000256" key="10">
    <source>
        <dbReference type="SAM" id="SignalP"/>
    </source>
</evidence>
<proteinExistence type="inferred from homology"/>
<protein>
    <submittedName>
        <fullName evidence="11">Glycoside hydrolase family 28 protein</fullName>
    </submittedName>
</protein>
<evidence type="ECO:0000256" key="3">
    <source>
        <dbReference type="ARBA" id="ARBA00022525"/>
    </source>
</evidence>
<dbReference type="EMBL" id="MU004234">
    <property type="protein sequence ID" value="KAF2669977.1"/>
    <property type="molecule type" value="Genomic_DNA"/>
</dbReference>
<evidence type="ECO:0000313" key="12">
    <source>
        <dbReference type="Proteomes" id="UP000799302"/>
    </source>
</evidence>
<dbReference type="SUPFAM" id="SSF51126">
    <property type="entry name" value="Pectin lyase-like"/>
    <property type="match status" value="1"/>
</dbReference>
<keyword evidence="3" id="KW-0964">Secreted</keyword>
<keyword evidence="6" id="KW-0325">Glycoprotein</keyword>
<evidence type="ECO:0000256" key="1">
    <source>
        <dbReference type="ARBA" id="ARBA00004613"/>
    </source>
</evidence>
<dbReference type="Gene3D" id="2.160.20.10">
    <property type="entry name" value="Single-stranded right-handed beta-helix, Pectin lyase-like"/>
    <property type="match status" value="1"/>
</dbReference>
<dbReference type="InterPro" id="IPR012334">
    <property type="entry name" value="Pectin_lyas_fold"/>
</dbReference>
<comment type="subcellular location">
    <subcellularLocation>
        <location evidence="1">Secreted</location>
    </subcellularLocation>
</comment>
<dbReference type="InterPro" id="IPR011050">
    <property type="entry name" value="Pectin_lyase_fold/virulence"/>
</dbReference>
<keyword evidence="8" id="KW-0961">Cell wall biogenesis/degradation</keyword>
<dbReference type="InterPro" id="IPR000743">
    <property type="entry name" value="Glyco_hydro_28"/>
</dbReference>
<keyword evidence="7 9" id="KW-0326">Glycosidase</keyword>
<dbReference type="GO" id="GO:0071555">
    <property type="term" value="P:cell wall organization"/>
    <property type="evidence" value="ECO:0007669"/>
    <property type="project" value="UniProtKB-KW"/>
</dbReference>
<dbReference type="OrthoDB" id="187139at2759"/>